<dbReference type="EMBL" id="FMYL01000020">
    <property type="protein sequence ID" value="SDC30634.1"/>
    <property type="molecule type" value="Genomic_DNA"/>
</dbReference>
<name>A0A1G6KI41_9GAMM</name>
<keyword evidence="1" id="KW-0175">Coiled coil</keyword>
<evidence type="ECO:0000256" key="1">
    <source>
        <dbReference type="SAM" id="Coils"/>
    </source>
</evidence>
<dbReference type="Proteomes" id="UP000242501">
    <property type="component" value="Unassembled WGS sequence"/>
</dbReference>
<feature type="coiled-coil region" evidence="1">
    <location>
        <begin position="73"/>
        <end position="107"/>
    </location>
</feature>
<evidence type="ECO:0000313" key="3">
    <source>
        <dbReference type="Proteomes" id="UP000242501"/>
    </source>
</evidence>
<proteinExistence type="predicted"/>
<dbReference type="RefSeq" id="WP_213030522.1">
    <property type="nucleotide sequence ID" value="NZ_FMYL01000020.1"/>
</dbReference>
<gene>
    <name evidence="2" type="ORF">SAMN05421733_1205</name>
</gene>
<dbReference type="AlphaFoldDB" id="A0A1G6KI41"/>
<reference evidence="3" key="1">
    <citation type="submission" date="2016-09" db="EMBL/GenBank/DDBJ databases">
        <authorList>
            <person name="Varghese N."/>
            <person name="Submissions S."/>
        </authorList>
    </citation>
    <scope>NUCLEOTIDE SEQUENCE [LARGE SCALE GENOMIC DNA]</scope>
    <source>
        <strain evidence="3">ANC 4422</strain>
    </source>
</reference>
<dbReference type="InterPro" id="IPR047783">
    <property type="entry name" value="ORF2/OrfX-like"/>
</dbReference>
<keyword evidence="3" id="KW-1185">Reference proteome</keyword>
<protein>
    <submittedName>
        <fullName evidence="2">Type I secretion C-terminal target domain (VC_A0849 subclass)</fullName>
    </submittedName>
</protein>
<dbReference type="NCBIfam" id="NF038291">
    <property type="entry name" value="rep_pAB02_ORF2"/>
    <property type="match status" value="1"/>
</dbReference>
<accession>A0A1G6KI41</accession>
<evidence type="ECO:0000313" key="2">
    <source>
        <dbReference type="EMBL" id="SDC30634.1"/>
    </source>
</evidence>
<organism evidence="2 3">
    <name type="scientific">Acinetobacter boissieri</name>
    <dbReference type="NCBI Taxonomy" id="1219383"/>
    <lineage>
        <taxon>Bacteria</taxon>
        <taxon>Pseudomonadati</taxon>
        <taxon>Pseudomonadota</taxon>
        <taxon>Gammaproteobacteria</taxon>
        <taxon>Moraxellales</taxon>
        <taxon>Moraxellaceae</taxon>
        <taxon>Acinetobacter</taxon>
    </lineage>
</organism>
<sequence>MTKYTISDVAKLYKKSRATIYKDIKNGILSRDYNGVIDFSELLRVYGEPILKTNTIHMNTYLDNINNTSEYTSKNTDTTIKELQKQIDLLTKQLEKAETREAQANTRIDTLLTLIELKTPYVPPEETFSLTEDKNVEKNTDDVLSKNILVKKKGFLSRLILRITE</sequence>